<keyword evidence="3" id="KW-1185">Reference proteome</keyword>
<gene>
    <name evidence="2" type="ORF">B0174_00155</name>
</gene>
<evidence type="ECO:0000313" key="2">
    <source>
        <dbReference type="EMBL" id="PUE66501.1"/>
    </source>
</evidence>
<feature type="transmembrane region" description="Helical" evidence="1">
    <location>
        <begin position="411"/>
        <end position="431"/>
    </location>
</feature>
<dbReference type="SUPFAM" id="SSF111331">
    <property type="entry name" value="NAD kinase/diacylglycerol kinase-like"/>
    <property type="match status" value="1"/>
</dbReference>
<dbReference type="Proteomes" id="UP000251135">
    <property type="component" value="Unassembled WGS sequence"/>
</dbReference>
<sequence>MYKNINFITQEKDEKVLNEIFDYIKEKYKSEISIFSTEEIFDEHKNDKDTLFLLFLSDNEIKNFFQNHLNKSIFISILPHKDSANTIKNYGISSNIIDAIDDSYNPELLSKIDLLKCNEFLSFNRISIGDMHGMNNFDYNKNSRLNKIKIFFDNLKNISFKSYTLTTSEEYSIKTAASGITILEHLSIATQESALRDELSIHDGKLNAYILAPTSLISYVWYLLSIFFYQRISLVSLPKSLGFIKASKLTISSNEMLDYQIDNKDLHQSKLIKLEVLQDCLNIHLGRSLVEIVKNDDNYIEEKDVIKLNSLPKAELSSILIEGKLPLFKKASDDDFKDLLSSLKQSANFSYTYAILMILSTLLSTTGLFANSTPVIIGAMILAPLMAPIISLSMGIIRADKFLLFQSLRTLLFGIFLALLFSSIYALLIPLEQITVEMQVRVNPNLLDLMVAIFSGIAGAYATSKEEVSKSLAGVAIAVALVPPLSVMGIGLGIGNIDLIYGSFLLFLTNLVGITLSAALTFIVLGFAPVKKAQKGLFYTFVLMALISIPLFLSFIKVVDNYEYFNKLNSFKSIVVNDKKVELNIQSLQNKKDKIFVNLEVVSSEYLSFNDYNIIKNKLQETVDKQIVLKIIAVVQIN</sequence>
<organism evidence="2 3">
    <name type="scientific">Arcobacter caeni</name>
    <dbReference type="NCBI Taxonomy" id="1912877"/>
    <lineage>
        <taxon>Bacteria</taxon>
        <taxon>Pseudomonadati</taxon>
        <taxon>Campylobacterota</taxon>
        <taxon>Epsilonproteobacteria</taxon>
        <taxon>Campylobacterales</taxon>
        <taxon>Arcobacteraceae</taxon>
        <taxon>Arcobacter</taxon>
    </lineage>
</organism>
<dbReference type="PANTHER" id="PTHR20992">
    <property type="entry name" value="AT15442P-RELATED"/>
    <property type="match status" value="1"/>
</dbReference>
<evidence type="ECO:0000313" key="3">
    <source>
        <dbReference type="Proteomes" id="UP000251135"/>
    </source>
</evidence>
<keyword evidence="1" id="KW-0812">Transmembrane</keyword>
<dbReference type="InterPro" id="IPR016064">
    <property type="entry name" value="NAD/diacylglycerol_kinase_sf"/>
</dbReference>
<dbReference type="OrthoDB" id="9790659at2"/>
<dbReference type="EMBL" id="MUXE01000001">
    <property type="protein sequence ID" value="PUE66501.1"/>
    <property type="molecule type" value="Genomic_DNA"/>
</dbReference>
<accession>A0A363D5A7</accession>
<dbReference type="InterPro" id="IPR005240">
    <property type="entry name" value="DUF389"/>
</dbReference>
<feature type="transmembrane region" description="Helical" evidence="1">
    <location>
        <begin position="208"/>
        <end position="229"/>
    </location>
</feature>
<comment type="caution">
    <text evidence="2">The sequence shown here is derived from an EMBL/GenBank/DDBJ whole genome shotgun (WGS) entry which is preliminary data.</text>
</comment>
<feature type="transmembrane region" description="Helical" evidence="1">
    <location>
        <begin position="376"/>
        <end position="399"/>
    </location>
</feature>
<feature type="transmembrane region" description="Helical" evidence="1">
    <location>
        <begin position="471"/>
        <end position="494"/>
    </location>
</feature>
<reference evidence="2 3" key="1">
    <citation type="submission" date="2017-02" db="EMBL/GenBank/DDBJ databases">
        <title>Arcobacter caeni sp. nov, a new Arcobacter species isolated from reclaimed water.</title>
        <authorList>
            <person name="Figueras M.J."/>
            <person name="Perez-Cataluna A."/>
            <person name="Salas-Masso N."/>
        </authorList>
    </citation>
    <scope>NUCLEOTIDE SEQUENCE [LARGE SCALE GENOMIC DNA]</scope>
    <source>
        <strain evidence="2 3">RW17-10</strain>
    </source>
</reference>
<evidence type="ECO:0000256" key="1">
    <source>
        <dbReference type="SAM" id="Phobius"/>
    </source>
</evidence>
<feature type="transmembrane region" description="Helical" evidence="1">
    <location>
        <begin position="537"/>
        <end position="556"/>
    </location>
</feature>
<keyword evidence="1" id="KW-0472">Membrane</keyword>
<feature type="transmembrane region" description="Helical" evidence="1">
    <location>
        <begin position="500"/>
        <end position="525"/>
    </location>
</feature>
<proteinExistence type="predicted"/>
<dbReference type="PANTHER" id="PTHR20992:SF9">
    <property type="entry name" value="AT15442P-RELATED"/>
    <property type="match status" value="1"/>
</dbReference>
<feature type="transmembrane region" description="Helical" evidence="1">
    <location>
        <begin position="446"/>
        <end position="464"/>
    </location>
</feature>
<dbReference type="Pfam" id="PF04087">
    <property type="entry name" value="DUF389"/>
    <property type="match status" value="1"/>
</dbReference>
<keyword evidence="1" id="KW-1133">Transmembrane helix</keyword>
<dbReference type="AlphaFoldDB" id="A0A363D5A7"/>
<feature type="transmembrane region" description="Helical" evidence="1">
    <location>
        <begin position="351"/>
        <end position="370"/>
    </location>
</feature>
<name>A0A363D5A7_9BACT</name>
<dbReference type="NCBIfam" id="TIGR00341">
    <property type="entry name" value="TIGR00341 family protein"/>
    <property type="match status" value="1"/>
</dbReference>
<dbReference type="RefSeq" id="WP_108557613.1">
    <property type="nucleotide sequence ID" value="NZ_MUXE01000001.1"/>
</dbReference>
<dbReference type="NCBIfam" id="TIGR00271">
    <property type="entry name" value="uncharacterized hydrophobic domain"/>
    <property type="match status" value="1"/>
</dbReference>
<protein>
    <submittedName>
        <fullName evidence="2">TIGR00341 family protein</fullName>
    </submittedName>
</protein>